<dbReference type="GO" id="GO:0015228">
    <property type="term" value="F:coenzyme A transmembrane transporter activity"/>
    <property type="evidence" value="ECO:0007669"/>
    <property type="project" value="TreeGrafter"/>
</dbReference>
<dbReference type="PANTHER" id="PTHR45939:SF5">
    <property type="entry name" value="PEROXISOMAL MEMBRANE PROTEIN PMP34"/>
    <property type="match status" value="1"/>
</dbReference>
<dbReference type="PANTHER" id="PTHR45939">
    <property type="entry name" value="PEROXISOMAL MEMBRANE PROTEIN PMP34-RELATED"/>
    <property type="match status" value="1"/>
</dbReference>
<dbReference type="Gene3D" id="1.50.40.10">
    <property type="entry name" value="Mitochondrial carrier domain"/>
    <property type="match status" value="2"/>
</dbReference>
<dbReference type="Proteomes" id="UP001214628">
    <property type="component" value="Chromosome 4"/>
</dbReference>
<dbReference type="GO" id="GO:0080122">
    <property type="term" value="F:AMP transmembrane transporter activity"/>
    <property type="evidence" value="ECO:0007669"/>
    <property type="project" value="TreeGrafter"/>
</dbReference>
<comment type="similarity">
    <text evidence="2 10">Belongs to the mitochondrial carrier (TC 2.A.29) family.</text>
</comment>
<dbReference type="GO" id="GO:0005347">
    <property type="term" value="F:ATP transmembrane transporter activity"/>
    <property type="evidence" value="ECO:0007669"/>
    <property type="project" value="TreeGrafter"/>
</dbReference>
<feature type="repeat" description="Solcar" evidence="9">
    <location>
        <begin position="107"/>
        <end position="223"/>
    </location>
</feature>
<gene>
    <name evidence="13" type="ORF">MPSI1_003126</name>
</gene>
<feature type="repeat" description="Solcar" evidence="9">
    <location>
        <begin position="241"/>
        <end position="331"/>
    </location>
</feature>
<accession>A0AAF0JF78</accession>
<feature type="compositionally biased region" description="Polar residues" evidence="11">
    <location>
        <begin position="154"/>
        <end position="170"/>
    </location>
</feature>
<keyword evidence="7 9" id="KW-0472">Membrane</keyword>
<dbReference type="GO" id="GO:0051724">
    <property type="term" value="F:NAD transmembrane transporter activity"/>
    <property type="evidence" value="ECO:0007669"/>
    <property type="project" value="TreeGrafter"/>
</dbReference>
<evidence type="ECO:0000256" key="4">
    <source>
        <dbReference type="ARBA" id="ARBA00022692"/>
    </source>
</evidence>
<evidence type="ECO:0000256" key="1">
    <source>
        <dbReference type="ARBA" id="ARBA00004585"/>
    </source>
</evidence>
<dbReference type="PROSITE" id="PS50920">
    <property type="entry name" value="SOLCAR"/>
    <property type="match status" value="3"/>
</dbReference>
<evidence type="ECO:0000256" key="3">
    <source>
        <dbReference type="ARBA" id="ARBA00022448"/>
    </source>
</evidence>
<feature type="transmembrane region" description="Helical" evidence="12">
    <location>
        <begin position="6"/>
        <end position="29"/>
    </location>
</feature>
<sequence length="339" mass="36391">MVSESFVHACAGGAGGLVAMTATYPLMAISTRAAVDRSKNPGESMVNAVTKVLAAEGILGLYDGLGSSLLGIGVSNFVYYFFFEASRDFILSSKRLAASKSATLGTLSTFESIAAGVLAGTATALVSNPIWVVNTRQTVRATIEPNADEKLAEESSQSNVAKTPSSTAPQQRKVVKRLSFLETLRRIVEKDGVGALWKGIGPALILVINPVLQYTVFEQLKAWMLRSRAKKRPLDATAPLLGDLDFFWLGALSKLVATAVTYPQIVLKSRQQAMSNEASRGRKKVNVFSAMTEVIHEEGVSGLYRGISSKLLQSILTAAILFASKERIFVLTKTLLNQA</sequence>
<keyword evidence="14" id="KW-1185">Reference proteome</keyword>
<evidence type="ECO:0000256" key="6">
    <source>
        <dbReference type="ARBA" id="ARBA00022989"/>
    </source>
</evidence>
<dbReference type="GO" id="GO:0005778">
    <property type="term" value="C:peroxisomal membrane"/>
    <property type="evidence" value="ECO:0007669"/>
    <property type="project" value="UniProtKB-SubCell"/>
</dbReference>
<evidence type="ECO:0000256" key="11">
    <source>
        <dbReference type="SAM" id="MobiDB-lite"/>
    </source>
</evidence>
<keyword evidence="5" id="KW-0677">Repeat</keyword>
<evidence type="ECO:0000256" key="10">
    <source>
        <dbReference type="RuleBase" id="RU000488"/>
    </source>
</evidence>
<evidence type="ECO:0000256" key="9">
    <source>
        <dbReference type="PROSITE-ProRule" id="PRU00282"/>
    </source>
</evidence>
<keyword evidence="8" id="KW-0576">Peroxisome</keyword>
<dbReference type="InterPro" id="IPR023395">
    <property type="entry name" value="MCP_dom_sf"/>
</dbReference>
<dbReference type="InterPro" id="IPR018108">
    <property type="entry name" value="MCP_transmembrane"/>
</dbReference>
<dbReference type="SUPFAM" id="SSF103506">
    <property type="entry name" value="Mitochondrial carrier"/>
    <property type="match status" value="1"/>
</dbReference>
<organism evidence="13 14">
    <name type="scientific">Malassezia psittaci</name>
    <dbReference type="NCBI Taxonomy" id="1821823"/>
    <lineage>
        <taxon>Eukaryota</taxon>
        <taxon>Fungi</taxon>
        <taxon>Dikarya</taxon>
        <taxon>Basidiomycota</taxon>
        <taxon>Ustilaginomycotina</taxon>
        <taxon>Malasseziomycetes</taxon>
        <taxon>Malasseziales</taxon>
        <taxon>Malasseziaceae</taxon>
        <taxon>Malassezia</taxon>
    </lineage>
</organism>
<evidence type="ECO:0000256" key="8">
    <source>
        <dbReference type="ARBA" id="ARBA00023140"/>
    </source>
</evidence>
<dbReference type="InterPro" id="IPR052217">
    <property type="entry name" value="Mito/Peroxisomal_Carrier"/>
</dbReference>
<evidence type="ECO:0000256" key="2">
    <source>
        <dbReference type="ARBA" id="ARBA00006375"/>
    </source>
</evidence>
<dbReference type="GO" id="GO:0015217">
    <property type="term" value="F:ADP transmembrane transporter activity"/>
    <property type="evidence" value="ECO:0007669"/>
    <property type="project" value="TreeGrafter"/>
</dbReference>
<name>A0AAF0JF78_9BASI</name>
<keyword evidence="3 10" id="KW-0813">Transport</keyword>
<dbReference type="GO" id="GO:0044610">
    <property type="term" value="F:FMN transmembrane transporter activity"/>
    <property type="evidence" value="ECO:0007669"/>
    <property type="project" value="TreeGrafter"/>
</dbReference>
<reference evidence="13" key="1">
    <citation type="submission" date="2023-02" db="EMBL/GenBank/DDBJ databases">
        <title>Mating type loci evolution in Malassezia.</title>
        <authorList>
            <person name="Coelho M.A."/>
        </authorList>
    </citation>
    <scope>NUCLEOTIDE SEQUENCE</scope>
    <source>
        <strain evidence="13">CBS 14136</strain>
    </source>
</reference>
<comment type="subcellular location">
    <subcellularLocation>
        <location evidence="1">Peroxisome membrane</location>
        <topology evidence="1">Multi-pass membrane protein</topology>
    </subcellularLocation>
</comment>
<evidence type="ECO:0000313" key="13">
    <source>
        <dbReference type="EMBL" id="WFD44458.1"/>
    </source>
</evidence>
<dbReference type="AlphaFoldDB" id="A0AAF0JF78"/>
<protein>
    <submittedName>
        <fullName evidence="13">Uncharacterized protein</fullName>
    </submittedName>
</protein>
<keyword evidence="4 9" id="KW-0812">Transmembrane</keyword>
<evidence type="ECO:0000256" key="5">
    <source>
        <dbReference type="ARBA" id="ARBA00022737"/>
    </source>
</evidence>
<dbReference type="Pfam" id="PF00153">
    <property type="entry name" value="Mito_carr"/>
    <property type="match status" value="3"/>
</dbReference>
<evidence type="ECO:0000256" key="12">
    <source>
        <dbReference type="SAM" id="Phobius"/>
    </source>
</evidence>
<evidence type="ECO:0000313" key="14">
    <source>
        <dbReference type="Proteomes" id="UP001214628"/>
    </source>
</evidence>
<feature type="region of interest" description="Disordered" evidence="11">
    <location>
        <begin position="146"/>
        <end position="170"/>
    </location>
</feature>
<dbReference type="EMBL" id="CP118378">
    <property type="protein sequence ID" value="WFD44458.1"/>
    <property type="molecule type" value="Genomic_DNA"/>
</dbReference>
<proteinExistence type="inferred from homology"/>
<feature type="repeat" description="Solcar" evidence="9">
    <location>
        <begin position="3"/>
        <end position="89"/>
    </location>
</feature>
<evidence type="ECO:0000256" key="7">
    <source>
        <dbReference type="ARBA" id="ARBA00023136"/>
    </source>
</evidence>
<dbReference type="GO" id="GO:0015230">
    <property type="term" value="F:FAD transmembrane transporter activity"/>
    <property type="evidence" value="ECO:0007669"/>
    <property type="project" value="TreeGrafter"/>
</dbReference>
<keyword evidence="6 12" id="KW-1133">Transmembrane helix</keyword>